<dbReference type="RefSeq" id="WP_189994219.1">
    <property type="nucleotide sequence ID" value="NZ_BMZS01000012.1"/>
</dbReference>
<feature type="domain" description="Microcystin LR degradation protein MlrC C-terminal" evidence="2">
    <location>
        <begin position="310"/>
        <end position="488"/>
    </location>
</feature>
<dbReference type="GO" id="GO:0046872">
    <property type="term" value="F:metal ion binding"/>
    <property type="evidence" value="ECO:0007669"/>
    <property type="project" value="UniProtKB-KW"/>
</dbReference>
<organism evidence="4 5">
    <name type="scientific">Thalassobaculum fulvum</name>
    <dbReference type="NCBI Taxonomy" id="1633335"/>
    <lineage>
        <taxon>Bacteria</taxon>
        <taxon>Pseudomonadati</taxon>
        <taxon>Pseudomonadota</taxon>
        <taxon>Alphaproteobacteria</taxon>
        <taxon>Rhodospirillales</taxon>
        <taxon>Thalassobaculaceae</taxon>
        <taxon>Thalassobaculum</taxon>
    </lineage>
</organism>
<proteinExistence type="inferred from homology"/>
<gene>
    <name evidence="4" type="ORF">GCM10017083_46750</name>
</gene>
<sequence length="500" mass="52356">MASPRVLIGQFMHETNTFSVQKTGTDAFARLMLKEGPEVVPALRGTNSETAGFLTVAEAEGWTVVPSVVAMATPAGVVTAEAWDRLGLAVARAAAEEGPFDGVLLALHGAMVTELDDDAEGALLEAVRAAVGPDVPVGITLDLHANVSDRMAALSNVICPYRTYPHIDMAEAGERCARLIGDAMAGRTRPRTLVARRAQAEGFDHGRTDAGPMLEALARAAEAEGRPGIVTTAVCAGFSSADISFMGPSVAVSYDSGVAGAEATAREIAESLMDFCWETRTHQGNTYLTPDQAAARAKAHEAGAQKPMVIADYADNPGGGAYGDATELLRAMIDADLRNACFGAMVDGEAAAALHAAGEGAAVTVAVGGKVDPRFGGAPLTLTGTVEKLTDGRFVCDGPMWRGIAKSFGPSGVLRVGGVRILVVTNSMQITDVQQFRHAGIDPAAMATVGLKSMQHFRAAYQPIAEEVLVCDTGALCSPDVRTRPFRKIRRPVWPLDPME</sequence>
<dbReference type="InterPro" id="IPR010799">
    <property type="entry name" value="MlrC_C"/>
</dbReference>
<keyword evidence="1" id="KW-0645">Protease</keyword>
<evidence type="ECO:0000259" key="3">
    <source>
        <dbReference type="Pfam" id="PF07364"/>
    </source>
</evidence>
<comment type="cofactor">
    <cofactor evidence="1">
        <name>Zn(2+)</name>
        <dbReference type="ChEBI" id="CHEBI:29105"/>
    </cofactor>
    <text evidence="1">Binds 1 zinc ion per subunit.</text>
</comment>
<protein>
    <recommendedName>
        <fullName evidence="1">Microcystinase C</fullName>
        <shortName evidence="1">MlrC</shortName>
    </recommendedName>
</protein>
<dbReference type="Proteomes" id="UP000630353">
    <property type="component" value="Unassembled WGS sequence"/>
</dbReference>
<dbReference type="AlphaFoldDB" id="A0A918XW17"/>
<dbReference type="Pfam" id="PF07171">
    <property type="entry name" value="MlrC_C"/>
    <property type="match status" value="1"/>
</dbReference>
<dbReference type="GO" id="GO:0008237">
    <property type="term" value="F:metallopeptidase activity"/>
    <property type="evidence" value="ECO:0007669"/>
    <property type="project" value="UniProtKB-KW"/>
</dbReference>
<dbReference type="PIRSF" id="PIRSF012702">
    <property type="entry name" value="UCP012702"/>
    <property type="match status" value="1"/>
</dbReference>
<keyword evidence="1" id="KW-0482">Metalloprotease</keyword>
<accession>A0A918XW17</accession>
<evidence type="ECO:0000259" key="2">
    <source>
        <dbReference type="Pfam" id="PF07171"/>
    </source>
</evidence>
<dbReference type="EMBL" id="BMZS01000012">
    <property type="protein sequence ID" value="GHD60617.1"/>
    <property type="molecule type" value="Genomic_DNA"/>
</dbReference>
<evidence type="ECO:0000256" key="1">
    <source>
        <dbReference type="PIRNR" id="PIRNR012702"/>
    </source>
</evidence>
<comment type="caution">
    <text evidence="4">The sequence shown here is derived from an EMBL/GenBank/DDBJ whole genome shotgun (WGS) entry which is preliminary data.</text>
</comment>
<name>A0A918XW17_9PROT</name>
<comment type="similarity">
    <text evidence="1">Belongs to the peptidase M81 family.</text>
</comment>
<dbReference type="GO" id="GO:0006508">
    <property type="term" value="P:proteolysis"/>
    <property type="evidence" value="ECO:0007669"/>
    <property type="project" value="UniProtKB-KW"/>
</dbReference>
<keyword evidence="1" id="KW-0378">Hydrolase</keyword>
<comment type="function">
    <text evidence="1">Involved in peptidolytic degradation of cyclic heptapeptide hepatotoxin microcystin (MC).</text>
</comment>
<reference evidence="4" key="1">
    <citation type="journal article" date="2014" name="Int. J. Syst. Evol. Microbiol.">
        <title>Complete genome sequence of Corynebacterium casei LMG S-19264T (=DSM 44701T), isolated from a smear-ripened cheese.</title>
        <authorList>
            <consortium name="US DOE Joint Genome Institute (JGI-PGF)"/>
            <person name="Walter F."/>
            <person name="Albersmeier A."/>
            <person name="Kalinowski J."/>
            <person name="Ruckert C."/>
        </authorList>
    </citation>
    <scope>NUCLEOTIDE SEQUENCE</scope>
    <source>
        <strain evidence="4">KCTC 42651</strain>
    </source>
</reference>
<reference evidence="4" key="2">
    <citation type="submission" date="2020-09" db="EMBL/GenBank/DDBJ databases">
        <authorList>
            <person name="Sun Q."/>
            <person name="Kim S."/>
        </authorList>
    </citation>
    <scope>NUCLEOTIDE SEQUENCE</scope>
    <source>
        <strain evidence="4">KCTC 42651</strain>
    </source>
</reference>
<dbReference type="InterPro" id="IPR015995">
    <property type="entry name" value="MlrC_N"/>
</dbReference>
<feature type="domain" description="Microcystin LR degradation protein MlrC N-terminal" evidence="3">
    <location>
        <begin position="5"/>
        <end position="297"/>
    </location>
</feature>
<dbReference type="Pfam" id="PF07364">
    <property type="entry name" value="DUF1485"/>
    <property type="match status" value="1"/>
</dbReference>
<keyword evidence="1" id="KW-0479">Metal-binding</keyword>
<evidence type="ECO:0000313" key="4">
    <source>
        <dbReference type="EMBL" id="GHD60617.1"/>
    </source>
</evidence>
<keyword evidence="5" id="KW-1185">Reference proteome</keyword>
<dbReference type="InterPro" id="IPR009197">
    <property type="entry name" value="MlrC"/>
</dbReference>
<evidence type="ECO:0000313" key="5">
    <source>
        <dbReference type="Proteomes" id="UP000630353"/>
    </source>
</evidence>